<organism evidence="2 3">
    <name type="scientific">Aquamicrobium terrae</name>
    <dbReference type="NCBI Taxonomy" id="1324945"/>
    <lineage>
        <taxon>Bacteria</taxon>
        <taxon>Pseudomonadati</taxon>
        <taxon>Pseudomonadota</taxon>
        <taxon>Alphaproteobacteria</taxon>
        <taxon>Hyphomicrobiales</taxon>
        <taxon>Phyllobacteriaceae</taxon>
        <taxon>Aquamicrobium</taxon>
    </lineage>
</organism>
<dbReference type="InterPro" id="IPR009506">
    <property type="entry name" value="YjiS-like"/>
</dbReference>
<keyword evidence="3" id="KW-1185">Reference proteome</keyword>
<protein>
    <submittedName>
        <fullName evidence="2">Uncharacterized protein YjiS (DUF1127 family)</fullName>
    </submittedName>
</protein>
<gene>
    <name evidence="2" type="ORF">ABID37_004141</name>
</gene>
<dbReference type="EMBL" id="JBEPML010000018">
    <property type="protein sequence ID" value="MET3793902.1"/>
    <property type="molecule type" value="Genomic_DNA"/>
</dbReference>
<sequence>MTAYDCAAETSRISTRPAALTRIGHATLRLLKLWRNRRAFRRLSELTDHELADIGLARADLDVALGASPSDPTARLMAIADARAGLTGVAKSV</sequence>
<evidence type="ECO:0000313" key="2">
    <source>
        <dbReference type="EMBL" id="MET3793902.1"/>
    </source>
</evidence>
<evidence type="ECO:0000259" key="1">
    <source>
        <dbReference type="Pfam" id="PF06568"/>
    </source>
</evidence>
<dbReference type="Proteomes" id="UP001549076">
    <property type="component" value="Unassembled WGS sequence"/>
</dbReference>
<evidence type="ECO:0000313" key="3">
    <source>
        <dbReference type="Proteomes" id="UP001549076"/>
    </source>
</evidence>
<reference evidence="2 3" key="1">
    <citation type="submission" date="2024-06" db="EMBL/GenBank/DDBJ databases">
        <title>Genomic Encyclopedia of Type Strains, Phase IV (KMG-IV): sequencing the most valuable type-strain genomes for metagenomic binning, comparative biology and taxonomic classification.</title>
        <authorList>
            <person name="Goeker M."/>
        </authorList>
    </citation>
    <scope>NUCLEOTIDE SEQUENCE [LARGE SCALE GENOMIC DNA]</scope>
    <source>
        <strain evidence="2 3">DSM 27865</strain>
    </source>
</reference>
<dbReference type="RefSeq" id="WP_354198192.1">
    <property type="nucleotide sequence ID" value="NZ_JBEPML010000018.1"/>
</dbReference>
<dbReference type="Pfam" id="PF06568">
    <property type="entry name" value="YjiS-like"/>
    <property type="match status" value="1"/>
</dbReference>
<name>A0ABV2N510_9HYPH</name>
<proteinExistence type="predicted"/>
<comment type="caution">
    <text evidence="2">The sequence shown here is derived from an EMBL/GenBank/DDBJ whole genome shotgun (WGS) entry which is preliminary data.</text>
</comment>
<accession>A0ABV2N510</accession>
<feature type="domain" description="YjiS-like" evidence="1">
    <location>
        <begin position="33"/>
        <end position="61"/>
    </location>
</feature>